<keyword evidence="1" id="KW-1133">Transmembrane helix</keyword>
<dbReference type="AlphaFoldDB" id="A0A6P6XNQ3"/>
<protein>
    <submittedName>
        <fullName evidence="4">Uncharacterized protein LOC113789725</fullName>
    </submittedName>
</protein>
<evidence type="ECO:0000313" key="3">
    <source>
        <dbReference type="Proteomes" id="UP000515146"/>
    </source>
</evidence>
<evidence type="ECO:0000256" key="1">
    <source>
        <dbReference type="SAM" id="Phobius"/>
    </source>
</evidence>
<dbReference type="RefSeq" id="XP_027195100.1">
    <property type="nucleotide sequence ID" value="XM_027339299.1"/>
</dbReference>
<accession>A0A6P6XNQ3</accession>
<sequence>MNLKVIIIIMIGLVLPCLSDEQWPIITTINVMDIQNDQESIMNVDEKTPSTLIMTMQPNEESEIHTVTESYLSSINTVSNTNAMEQTVTDFESTDSQTSIVNRINSSSQIDNCLSNQTIAQIEKIVEKIITNMKLSIDESKNENIAEKSDVEHHIISTTVDSIISTGKTNIDNSPTTTTTTFSFEENITENSKLQQQTTDIFQVKSMNRTRVNIAAVSGQWLTVWIWLLLLQIEILLIALIAICILMRKNFINNNNNNDDSVKSISKYDFAFDNNALINDQSANNLESVNENCSFPLSSSSSYQPPEIQRQRQIQMNPKRERFQRKLSEPLSTEKPDVSSSKQYWLWGRPNTPILKSVINECRL</sequence>
<dbReference type="KEGG" id="dpte:113789725"/>
<feature type="chain" id="PRO_5028219798" evidence="2">
    <location>
        <begin position="20"/>
        <end position="364"/>
    </location>
</feature>
<keyword evidence="2" id="KW-0732">Signal</keyword>
<dbReference type="Proteomes" id="UP000515146">
    <property type="component" value="Unplaced"/>
</dbReference>
<keyword evidence="3" id="KW-1185">Reference proteome</keyword>
<organism evidence="3 4">
    <name type="scientific">Dermatophagoides pteronyssinus</name>
    <name type="common">European house dust mite</name>
    <dbReference type="NCBI Taxonomy" id="6956"/>
    <lineage>
        <taxon>Eukaryota</taxon>
        <taxon>Metazoa</taxon>
        <taxon>Ecdysozoa</taxon>
        <taxon>Arthropoda</taxon>
        <taxon>Chelicerata</taxon>
        <taxon>Arachnida</taxon>
        <taxon>Acari</taxon>
        <taxon>Acariformes</taxon>
        <taxon>Sarcoptiformes</taxon>
        <taxon>Astigmata</taxon>
        <taxon>Psoroptidia</taxon>
        <taxon>Analgoidea</taxon>
        <taxon>Pyroglyphidae</taxon>
        <taxon>Dermatophagoidinae</taxon>
        <taxon>Dermatophagoides</taxon>
    </lineage>
</organism>
<keyword evidence="1" id="KW-0812">Transmembrane</keyword>
<evidence type="ECO:0000313" key="4">
    <source>
        <dbReference type="RefSeq" id="XP_027195100.1"/>
    </source>
</evidence>
<gene>
    <name evidence="4" type="primary">LOC113789725</name>
</gene>
<dbReference type="InParanoid" id="A0A6P6XNQ3"/>
<feature type="transmembrane region" description="Helical" evidence="1">
    <location>
        <begin position="224"/>
        <end position="247"/>
    </location>
</feature>
<name>A0A6P6XNQ3_DERPT</name>
<dbReference type="OrthoDB" id="10635475at2759"/>
<proteinExistence type="predicted"/>
<feature type="signal peptide" evidence="2">
    <location>
        <begin position="1"/>
        <end position="19"/>
    </location>
</feature>
<keyword evidence="1" id="KW-0472">Membrane</keyword>
<reference evidence="4" key="1">
    <citation type="submission" date="2025-08" db="UniProtKB">
        <authorList>
            <consortium name="RefSeq"/>
        </authorList>
    </citation>
    <scope>IDENTIFICATION</scope>
    <source>
        <strain evidence="4">Airmid</strain>
    </source>
</reference>
<evidence type="ECO:0000256" key="2">
    <source>
        <dbReference type="SAM" id="SignalP"/>
    </source>
</evidence>